<dbReference type="Proteomes" id="UP000035760">
    <property type="component" value="Unassembled WGS sequence"/>
</dbReference>
<accession>W6MAH7</accession>
<evidence type="ECO:0000313" key="2">
    <source>
        <dbReference type="Proteomes" id="UP000035760"/>
    </source>
</evidence>
<dbReference type="AlphaFoldDB" id="W6MAH7"/>
<organism evidence="1 2">
    <name type="scientific">Candidatus Competibacter denitrificans Run_A_D11</name>
    <dbReference type="NCBI Taxonomy" id="1400863"/>
    <lineage>
        <taxon>Bacteria</taxon>
        <taxon>Pseudomonadati</taxon>
        <taxon>Pseudomonadota</taxon>
        <taxon>Gammaproteobacteria</taxon>
        <taxon>Candidatus Competibacteraceae</taxon>
        <taxon>Candidatus Competibacter</taxon>
    </lineage>
</organism>
<reference evidence="1" key="2">
    <citation type="submission" date="2014-03" db="EMBL/GenBank/DDBJ databases">
        <title>Candidatus Competibacter-lineage genomes retrieved from metagenomes reveal functional metabolic diversity.</title>
        <authorList>
            <person name="McIlroy S.J."/>
            <person name="Albertsen M."/>
            <person name="Andresen E.K."/>
            <person name="Saunders A.M."/>
            <person name="Kristiansen R."/>
            <person name="Stokholm-Bjerregaard M."/>
            <person name="Nielsen K.L."/>
            <person name="Nielsen P.H."/>
        </authorList>
    </citation>
    <scope>NUCLEOTIDE SEQUENCE</scope>
    <source>
        <strain evidence="1">Run_A_D11</strain>
    </source>
</reference>
<gene>
    <name evidence="1" type="ORF">BN873_p70005</name>
</gene>
<dbReference type="EMBL" id="CBTJ020000119">
    <property type="protein sequence ID" value="CDI04767.1"/>
    <property type="molecule type" value="Genomic_DNA"/>
</dbReference>
<protein>
    <submittedName>
        <fullName evidence="1">Uncharacterized protein</fullName>
    </submittedName>
</protein>
<sequence length="96" mass="10987">MTKRCHKVWQNSVTACHKMGKVLAKRWHQRGQALSRLVIKVGKALAKRWHQMGKALSWLVTVCPNFRLIARCPPASKMSRSNAHRIHAAAILHCKR</sequence>
<comment type="caution">
    <text evidence="1">The sequence shown here is derived from an EMBL/GenBank/DDBJ whole genome shotgun (WGS) entry which is preliminary data.</text>
</comment>
<reference evidence="1" key="1">
    <citation type="submission" date="2013-07" db="EMBL/GenBank/DDBJ databases">
        <authorList>
            <person name="McIlroy S."/>
        </authorList>
    </citation>
    <scope>NUCLEOTIDE SEQUENCE [LARGE SCALE GENOMIC DNA]</scope>
    <source>
        <strain evidence="1">Run_A_D11</strain>
    </source>
</reference>
<keyword evidence="2" id="KW-1185">Reference proteome</keyword>
<evidence type="ECO:0000313" key="1">
    <source>
        <dbReference type="EMBL" id="CDI04767.1"/>
    </source>
</evidence>
<name>W6MAH7_9GAMM</name>
<proteinExistence type="predicted"/>